<reference evidence="1" key="1">
    <citation type="journal article" date="2020" name="Nature">
        <title>Giant virus diversity and host interactions through global metagenomics.</title>
        <authorList>
            <person name="Schulz F."/>
            <person name="Roux S."/>
            <person name="Paez-Espino D."/>
            <person name="Jungbluth S."/>
            <person name="Walsh D.A."/>
            <person name="Denef V.J."/>
            <person name="McMahon K.D."/>
            <person name="Konstantinidis K.T."/>
            <person name="Eloe-Fadrosh E.A."/>
            <person name="Kyrpides N.C."/>
            <person name="Woyke T."/>
        </authorList>
    </citation>
    <scope>NUCLEOTIDE SEQUENCE</scope>
    <source>
        <strain evidence="1">GVMAG-M-3300023179-90</strain>
    </source>
</reference>
<sequence>MNFIVLLGGLIFHFSNIPKHFIFPISHSKSSSLNIPNSNKFMDYKYYVKNHYHNGFDERYHYKIYEEPDANTELMHIRETYTKLKLLQLLENPEIGVPVKIEAIKEHNFIYKKSPFSTDISAGGLMDEWNFDLDP</sequence>
<dbReference type="AlphaFoldDB" id="A0A6C0HAG4"/>
<protein>
    <submittedName>
        <fullName evidence="1">Uncharacterized protein</fullName>
    </submittedName>
</protein>
<proteinExistence type="predicted"/>
<organism evidence="1">
    <name type="scientific">viral metagenome</name>
    <dbReference type="NCBI Taxonomy" id="1070528"/>
    <lineage>
        <taxon>unclassified sequences</taxon>
        <taxon>metagenomes</taxon>
        <taxon>organismal metagenomes</taxon>
    </lineage>
</organism>
<accession>A0A6C0HAG4</accession>
<evidence type="ECO:0000313" key="1">
    <source>
        <dbReference type="EMBL" id="QHT77592.1"/>
    </source>
</evidence>
<name>A0A6C0HAG4_9ZZZZ</name>
<dbReference type="EMBL" id="MN739920">
    <property type="protein sequence ID" value="QHT77592.1"/>
    <property type="molecule type" value="Genomic_DNA"/>
</dbReference>